<feature type="transmembrane region" description="Helical" evidence="1">
    <location>
        <begin position="61"/>
        <end position="79"/>
    </location>
</feature>
<proteinExistence type="predicted"/>
<feature type="transmembrane region" description="Helical" evidence="1">
    <location>
        <begin position="32"/>
        <end position="49"/>
    </location>
</feature>
<keyword evidence="3" id="KW-1185">Reference proteome</keyword>
<keyword evidence="1" id="KW-0812">Transmembrane</keyword>
<organism evidence="2 3">
    <name type="scientific">Leptospira ellisii</name>
    <dbReference type="NCBI Taxonomy" id="2023197"/>
    <lineage>
        <taxon>Bacteria</taxon>
        <taxon>Pseudomonadati</taxon>
        <taxon>Spirochaetota</taxon>
        <taxon>Spirochaetia</taxon>
        <taxon>Leptospirales</taxon>
        <taxon>Leptospiraceae</taxon>
        <taxon>Leptospira</taxon>
    </lineage>
</organism>
<protein>
    <submittedName>
        <fullName evidence="2">Uncharacterized protein</fullName>
    </submittedName>
</protein>
<gene>
    <name evidence="2" type="ORF">CH379_011705</name>
</gene>
<name>A0AAE4QP06_9LEPT</name>
<keyword evidence="1" id="KW-1133">Transmembrane helix</keyword>
<feature type="transmembrane region" description="Helical" evidence="1">
    <location>
        <begin position="7"/>
        <end position="26"/>
    </location>
</feature>
<evidence type="ECO:0000313" key="3">
    <source>
        <dbReference type="Proteomes" id="UP000232122"/>
    </source>
</evidence>
<accession>A0AAE4QP06</accession>
<keyword evidence="1" id="KW-0472">Membrane</keyword>
<dbReference type="AlphaFoldDB" id="A0AAE4QP06"/>
<feature type="transmembrane region" description="Helical" evidence="1">
    <location>
        <begin position="137"/>
        <end position="155"/>
    </location>
</feature>
<reference evidence="2 3" key="1">
    <citation type="journal article" date="2018" name="Microb. Genom.">
        <title>Deciphering the unexplored Leptospira diversity from soils uncovers genomic evolution to virulence.</title>
        <authorList>
            <person name="Thibeaux R."/>
            <person name="Iraola G."/>
            <person name="Ferres I."/>
            <person name="Bierque E."/>
            <person name="Girault D."/>
            <person name="Soupe-Gilbert M.E."/>
            <person name="Picardeau M."/>
            <person name="Goarant C."/>
        </authorList>
    </citation>
    <scope>NUCLEOTIDE SEQUENCE [LARGE SCALE GENOMIC DNA]</scope>
    <source>
        <strain evidence="2 3">ATI7-C-A5</strain>
    </source>
</reference>
<sequence>MQIVYNGTAGILGFAAVGISILLSFLNVPWNPWGMLTFCSILAVAGGILEITLGKKFRPRYFYLIPAWLTGICGIGLIVWEMHEWIGIAIFAGTAIPFYLWIRDEVKRPGGRWVFGLLGGLISILLIQIWMQGKPSMTSHILNVGAISLFSFSLFKTWWERKKAQQIESSEPV</sequence>
<dbReference type="EMBL" id="NPEF02000013">
    <property type="protein sequence ID" value="MDV6236290.1"/>
    <property type="molecule type" value="Genomic_DNA"/>
</dbReference>
<dbReference type="RefSeq" id="WP_100747027.1">
    <property type="nucleotide sequence ID" value="NZ_NPEF02000013.1"/>
</dbReference>
<dbReference type="Proteomes" id="UP000232122">
    <property type="component" value="Unassembled WGS sequence"/>
</dbReference>
<evidence type="ECO:0000256" key="1">
    <source>
        <dbReference type="SAM" id="Phobius"/>
    </source>
</evidence>
<comment type="caution">
    <text evidence="2">The sequence shown here is derived from an EMBL/GenBank/DDBJ whole genome shotgun (WGS) entry which is preliminary data.</text>
</comment>
<evidence type="ECO:0000313" key="2">
    <source>
        <dbReference type="EMBL" id="MDV6236290.1"/>
    </source>
</evidence>
<feature type="transmembrane region" description="Helical" evidence="1">
    <location>
        <begin position="114"/>
        <end position="131"/>
    </location>
</feature>
<feature type="transmembrane region" description="Helical" evidence="1">
    <location>
        <begin position="85"/>
        <end position="102"/>
    </location>
</feature>